<gene>
    <name evidence="1" type="ORF">LW347_19870</name>
</gene>
<name>A0AAE9T2C2_9GAMM</name>
<dbReference type="Proteomes" id="UP001059272">
    <property type="component" value="Chromosome"/>
</dbReference>
<proteinExistence type="predicted"/>
<dbReference type="RefSeq" id="WP_258883389.1">
    <property type="nucleotide sequence ID" value="NZ_CP090065.1"/>
</dbReference>
<reference evidence="1" key="1">
    <citation type="submission" date="2021-12" db="EMBL/GenBank/DDBJ databases">
        <title>Genome sequence of novel Pectobacterium sp. causing blackleg.</title>
        <authorList>
            <person name="Wang J."/>
        </authorList>
    </citation>
    <scope>NUCLEOTIDE SEQUENCE</scope>
    <source>
        <strain evidence="1">BY21311</strain>
    </source>
</reference>
<organism evidence="1 2">
    <name type="scientific">Pectobacterium polonicum</name>
    <dbReference type="NCBI Taxonomy" id="2485124"/>
    <lineage>
        <taxon>Bacteria</taxon>
        <taxon>Pseudomonadati</taxon>
        <taxon>Pseudomonadota</taxon>
        <taxon>Gammaproteobacteria</taxon>
        <taxon>Enterobacterales</taxon>
        <taxon>Pectobacteriaceae</taxon>
        <taxon>Pectobacterium</taxon>
    </lineage>
</organism>
<evidence type="ECO:0000313" key="2">
    <source>
        <dbReference type="Proteomes" id="UP001059272"/>
    </source>
</evidence>
<evidence type="ECO:0000313" key="1">
    <source>
        <dbReference type="EMBL" id="UVO08064.1"/>
    </source>
</evidence>
<sequence length="110" mass="12668">MSLLKSVIRVTNLPGADLNAACSGTLGRVFERSQRTCNLKYDEYSEDIESLNRLNNKEGLRRNETLRNKIVKWEIFLPKIESEKTLNEARKMINRNKPENVSTIAIAKCR</sequence>
<accession>A0AAE9T2C2</accession>
<dbReference type="EMBL" id="CP090065">
    <property type="protein sequence ID" value="UVO08064.1"/>
    <property type="molecule type" value="Genomic_DNA"/>
</dbReference>
<dbReference type="KEGG" id="ppoo:LW347_19870"/>
<dbReference type="AlphaFoldDB" id="A0AAE9T2C2"/>
<protein>
    <submittedName>
        <fullName evidence="1">Uncharacterized protein</fullName>
    </submittedName>
</protein>